<accession>A0A451AJ77</accession>
<gene>
    <name evidence="1" type="ORF">BECKUNK1418G_GA0071005_107910</name>
    <name evidence="2" type="ORF">BECKUNK1418H_GA0071006_102528</name>
</gene>
<evidence type="ECO:0000313" key="1">
    <source>
        <dbReference type="EMBL" id="VFK66103.1"/>
    </source>
</evidence>
<evidence type="ECO:0000313" key="2">
    <source>
        <dbReference type="EMBL" id="VFK70255.1"/>
    </source>
</evidence>
<reference evidence="1" key="1">
    <citation type="submission" date="2019-02" db="EMBL/GenBank/DDBJ databases">
        <authorList>
            <person name="Gruber-Vodicka R. H."/>
            <person name="Seah K. B. B."/>
        </authorList>
    </citation>
    <scope>NUCLEOTIDE SEQUENCE</scope>
    <source>
        <strain evidence="2">BECK_BY19</strain>
        <strain evidence="1">BECK_BY8</strain>
    </source>
</reference>
<sequence>MGSVNVGWNRRGPIIRNISAYPAPYSTICATPRGNTLTLPPLYNVSDFVGWIATRTHREVEMVDVCNDPPYTLLEDGAPSL</sequence>
<dbReference type="AlphaFoldDB" id="A0A451AJ77"/>
<name>A0A451AJ77_9GAMM</name>
<dbReference type="EMBL" id="CAADGD010000025">
    <property type="protein sequence ID" value="VFK70255.1"/>
    <property type="molecule type" value="Genomic_DNA"/>
</dbReference>
<organism evidence="1">
    <name type="scientific">Candidatus Kentrum sp. UNK</name>
    <dbReference type="NCBI Taxonomy" id="2126344"/>
    <lineage>
        <taxon>Bacteria</taxon>
        <taxon>Pseudomonadati</taxon>
        <taxon>Pseudomonadota</taxon>
        <taxon>Gammaproteobacteria</taxon>
        <taxon>Candidatus Kentrum</taxon>
    </lineage>
</organism>
<dbReference type="EMBL" id="CAADFZ010000079">
    <property type="protein sequence ID" value="VFK66103.1"/>
    <property type="molecule type" value="Genomic_DNA"/>
</dbReference>
<protein>
    <submittedName>
        <fullName evidence="1">Uncharacterized protein</fullName>
    </submittedName>
</protein>
<proteinExistence type="predicted"/>